<protein>
    <submittedName>
        <fullName evidence="2">HK97 family phage major capsid protein</fullName>
    </submittedName>
</protein>
<reference evidence="2 3" key="1">
    <citation type="submission" date="2017-09" db="EMBL/GenBank/DDBJ databases">
        <title>Sequencing the genomes of two abundant thermophiles in Great Basin hot springs: Thermocrinis jamiesonii and novel Chloroflexi Thermoflexus hugenholtzii.</title>
        <authorList>
            <person name="Hedlund B."/>
        </authorList>
    </citation>
    <scope>NUCLEOTIDE SEQUENCE [LARGE SCALE GENOMIC DNA]</scope>
    <source>
        <strain evidence="2 3">G233</strain>
    </source>
</reference>
<dbReference type="RefSeq" id="WP_098502907.1">
    <property type="nucleotide sequence ID" value="NZ_PDJQ01000001.1"/>
</dbReference>
<dbReference type="Pfam" id="PF05065">
    <property type="entry name" value="Phage_capsid"/>
    <property type="match status" value="1"/>
</dbReference>
<evidence type="ECO:0000313" key="2">
    <source>
        <dbReference type="EMBL" id="PFG73451.1"/>
    </source>
</evidence>
<dbReference type="SUPFAM" id="SSF56563">
    <property type="entry name" value="Major capsid protein gp5"/>
    <property type="match status" value="1"/>
</dbReference>
<feature type="domain" description="Phage capsid-like C-terminal" evidence="1">
    <location>
        <begin position="15"/>
        <end position="287"/>
    </location>
</feature>
<accession>A0A2A9HE84</accession>
<keyword evidence="3" id="KW-1185">Reference proteome</keyword>
<dbReference type="NCBIfam" id="NF045672">
    <property type="entry name" value="MCP_gp7_epsi_15"/>
    <property type="match status" value="1"/>
</dbReference>
<proteinExistence type="predicted"/>
<organism evidence="2 3">
    <name type="scientific">Tepidiforma thermophila (strain KCTC 52669 / CGMCC 1.13589 / G233)</name>
    <dbReference type="NCBI Taxonomy" id="2761530"/>
    <lineage>
        <taxon>Bacteria</taxon>
        <taxon>Bacillati</taxon>
        <taxon>Chloroflexota</taxon>
        <taxon>Tepidiformia</taxon>
        <taxon>Tepidiformales</taxon>
        <taxon>Tepidiformaceae</taxon>
        <taxon>Tepidiforma</taxon>
    </lineage>
</organism>
<dbReference type="InterPro" id="IPR048813">
    <property type="entry name" value="GP7-like"/>
</dbReference>
<evidence type="ECO:0000313" key="3">
    <source>
        <dbReference type="Proteomes" id="UP000223071"/>
    </source>
</evidence>
<dbReference type="AlphaFoldDB" id="A0A2A9HE84"/>
<dbReference type="EMBL" id="PDJQ01000001">
    <property type="protein sequence ID" value="PFG73451.1"/>
    <property type="molecule type" value="Genomic_DNA"/>
</dbReference>
<dbReference type="Proteomes" id="UP000223071">
    <property type="component" value="Unassembled WGS sequence"/>
</dbReference>
<sequence length="295" mass="31677">MALTLIEAAKLSNDTLLAGVIETIAQESPVLQRLPFIEIVGNGLTYNRENVPPSAAFYDVGDDWDESTPTFTQATATLKILGGDADIDNFLKATRSNLQDLEAAIVQLKAKAVQALFDDTFINGNAAANPRSFDGIDRLCDPAQVVSMGPNGGTLTLAKLDELIDRVRGGKPDLLLMSRRSRRTLNEIARASGGFLEADRDEFGRMVQYYDGIPIGLNDYIADDQAVGTSTDCSTIYAMQFGEGGLAGLTAPGGLTVERVGSLETKDASRIRVKWYAGLALFNSVKLAKLVGVRP</sequence>
<evidence type="ECO:0000259" key="1">
    <source>
        <dbReference type="Pfam" id="PF05065"/>
    </source>
</evidence>
<gene>
    <name evidence="2" type="ORF">A9A59_0648</name>
</gene>
<dbReference type="InterPro" id="IPR054612">
    <property type="entry name" value="Phage_capsid-like_C"/>
</dbReference>
<name>A0A2A9HE84_TEPT2</name>
<comment type="caution">
    <text evidence="2">The sequence shown here is derived from an EMBL/GenBank/DDBJ whole genome shotgun (WGS) entry which is preliminary data.</text>
</comment>